<comment type="caution">
    <text evidence="2">The sequence shown here is derived from an EMBL/GenBank/DDBJ whole genome shotgun (WGS) entry which is preliminary data.</text>
</comment>
<dbReference type="AlphaFoldDB" id="A0A9D2HNW6"/>
<evidence type="ECO:0000313" key="3">
    <source>
        <dbReference type="Proteomes" id="UP000823821"/>
    </source>
</evidence>
<dbReference type="InterPro" id="IPR006674">
    <property type="entry name" value="HD_domain"/>
</dbReference>
<proteinExistence type="predicted"/>
<name>A0A9D2HNW6_9BACT</name>
<organism evidence="2 3">
    <name type="scientific">Candidatus Desulfovibrio intestinavium</name>
    <dbReference type="NCBI Taxonomy" id="2838534"/>
    <lineage>
        <taxon>Bacteria</taxon>
        <taxon>Pseudomonadati</taxon>
        <taxon>Thermodesulfobacteriota</taxon>
        <taxon>Desulfovibrionia</taxon>
        <taxon>Desulfovibrionales</taxon>
        <taxon>Desulfovibrionaceae</taxon>
        <taxon>Desulfovibrio</taxon>
    </lineage>
</organism>
<dbReference type="Gene3D" id="1.10.3210.10">
    <property type="entry name" value="Hypothetical protein af1432"/>
    <property type="match status" value="1"/>
</dbReference>
<dbReference type="SUPFAM" id="SSF109604">
    <property type="entry name" value="HD-domain/PDEase-like"/>
    <property type="match status" value="1"/>
</dbReference>
<evidence type="ECO:0000313" key="2">
    <source>
        <dbReference type="EMBL" id="HJA79239.1"/>
    </source>
</evidence>
<dbReference type="Pfam" id="PF01966">
    <property type="entry name" value="HD"/>
    <property type="match status" value="1"/>
</dbReference>
<protein>
    <submittedName>
        <fullName evidence="2">HDIG domain-containing protein</fullName>
    </submittedName>
</protein>
<accession>A0A9D2HNW6</accession>
<dbReference type="NCBIfam" id="TIGR00277">
    <property type="entry name" value="HDIG"/>
    <property type="match status" value="1"/>
</dbReference>
<reference evidence="2" key="2">
    <citation type="submission" date="2021-04" db="EMBL/GenBank/DDBJ databases">
        <authorList>
            <person name="Gilroy R."/>
        </authorList>
    </citation>
    <scope>NUCLEOTIDE SEQUENCE</scope>
    <source>
        <strain evidence="2">5032</strain>
    </source>
</reference>
<reference evidence="2" key="1">
    <citation type="journal article" date="2021" name="PeerJ">
        <title>Extensive microbial diversity within the chicken gut microbiome revealed by metagenomics and culture.</title>
        <authorList>
            <person name="Gilroy R."/>
            <person name="Ravi A."/>
            <person name="Getino M."/>
            <person name="Pursley I."/>
            <person name="Horton D.L."/>
            <person name="Alikhan N.F."/>
            <person name="Baker D."/>
            <person name="Gharbi K."/>
            <person name="Hall N."/>
            <person name="Watson M."/>
            <person name="Adriaenssens E.M."/>
            <person name="Foster-Nyarko E."/>
            <person name="Jarju S."/>
            <person name="Secka A."/>
            <person name="Antonio M."/>
            <person name="Oren A."/>
            <person name="Chaudhuri R.R."/>
            <person name="La Ragione R."/>
            <person name="Hildebrand F."/>
            <person name="Pallen M.J."/>
        </authorList>
    </citation>
    <scope>NUCLEOTIDE SEQUENCE</scope>
    <source>
        <strain evidence="2">5032</strain>
    </source>
</reference>
<dbReference type="InterPro" id="IPR006675">
    <property type="entry name" value="HDIG_dom"/>
</dbReference>
<evidence type="ECO:0000259" key="1">
    <source>
        <dbReference type="Pfam" id="PF01966"/>
    </source>
</evidence>
<dbReference type="PANTHER" id="PTHR38659">
    <property type="entry name" value="METAL-DEPENDENT PHOSPHOHYDROLASE"/>
    <property type="match status" value="1"/>
</dbReference>
<dbReference type="EMBL" id="DWZD01000040">
    <property type="protein sequence ID" value="HJA79239.1"/>
    <property type="molecule type" value="Genomic_DNA"/>
</dbReference>
<feature type="domain" description="HD" evidence="1">
    <location>
        <begin position="21"/>
        <end position="96"/>
    </location>
</feature>
<sequence>MMTYSDALGLLAKNGVEGGLLQHSTASAAVMAALARHFGEDEDLWALTGLLHDADYPATMNEPARHGLVAAEALAGSLPEEALTAIRAHNGEMTGIMPQSRLDYALRCAETVTGLVSAAALMRPTGYEGMESKSIRKKMKDKAFAASVNRDNIRECEKIGLELDAFLTLVIAAMKAEHDAPRTA</sequence>
<gene>
    <name evidence="2" type="ORF">H9784_06705</name>
</gene>
<dbReference type="PANTHER" id="PTHR38659:SF1">
    <property type="entry name" value="METAL DEPENDENT PHOSPHOHYDROLASE"/>
    <property type="match status" value="1"/>
</dbReference>
<dbReference type="Proteomes" id="UP000823821">
    <property type="component" value="Unassembled WGS sequence"/>
</dbReference>